<dbReference type="AlphaFoldDB" id="A0A8H5ZEM1"/>
<protein>
    <submittedName>
        <fullName evidence="1">Uncharacterized protein</fullName>
    </submittedName>
</protein>
<reference evidence="1" key="1">
    <citation type="submission" date="2019-11" db="EMBL/GenBank/DDBJ databases">
        <title>Bipolaris sorokiniana Genome sequencing.</title>
        <authorList>
            <person name="Wang H."/>
        </authorList>
    </citation>
    <scope>NUCLEOTIDE SEQUENCE</scope>
</reference>
<sequence length="97" mass="10732">MDGLTHRVGVLAAGNLDQAIKDWASSDKKLAKIIGLDDLLASIDAAIYSFVAANNFNAQFREAKDHDRKYPRKSEWEIRMVAKTFSLMAISESSTAD</sequence>
<dbReference type="EMBL" id="WNKQ01000012">
    <property type="protein sequence ID" value="KAF5847881.1"/>
    <property type="molecule type" value="Genomic_DNA"/>
</dbReference>
<comment type="caution">
    <text evidence="1">The sequence shown here is derived from an EMBL/GenBank/DDBJ whole genome shotgun (WGS) entry which is preliminary data.</text>
</comment>
<accession>A0A8H5ZEM1</accession>
<name>A0A8H5ZEM1_COCSA</name>
<proteinExistence type="predicted"/>
<organism evidence="1 2">
    <name type="scientific">Cochliobolus sativus</name>
    <name type="common">Common root rot and spot blotch fungus</name>
    <name type="synonym">Bipolaris sorokiniana</name>
    <dbReference type="NCBI Taxonomy" id="45130"/>
    <lineage>
        <taxon>Eukaryota</taxon>
        <taxon>Fungi</taxon>
        <taxon>Dikarya</taxon>
        <taxon>Ascomycota</taxon>
        <taxon>Pezizomycotina</taxon>
        <taxon>Dothideomycetes</taxon>
        <taxon>Pleosporomycetidae</taxon>
        <taxon>Pleosporales</taxon>
        <taxon>Pleosporineae</taxon>
        <taxon>Pleosporaceae</taxon>
        <taxon>Bipolaris</taxon>
    </lineage>
</organism>
<evidence type="ECO:0000313" key="1">
    <source>
        <dbReference type="EMBL" id="KAF5847881.1"/>
    </source>
</evidence>
<gene>
    <name evidence="1" type="ORF">GGP41_009125</name>
</gene>
<dbReference type="Proteomes" id="UP000624244">
    <property type="component" value="Unassembled WGS sequence"/>
</dbReference>
<evidence type="ECO:0000313" key="2">
    <source>
        <dbReference type="Proteomes" id="UP000624244"/>
    </source>
</evidence>